<sequence length="663" mass="75382">MAGRELYDFLKGRGVDTTKLEEEKVDKSVIALMTDEDLKEYIPKYGDRIAVLAFARRIVSSESMRGGSSSEDRKRNLLMRLKDRLSSKKRNIAVGEDSNQSRGRYLSLIGNINAKKVQRRLEVGWLDFDPVTESYKQVKTASGGGTRQLKLDLHITMAELLETAKILFFPNGESMRGKLDEFTFDISDFSKCSISQEKTLEEVYNETKMKLLRVYMATTRRCASVGNAETKDNESSDISTNKEATEVQRDIHLGQLLELGRESSMDEVSNDSSFDNALQLSPEKIPLSHDMPTYCHSQDDSSEVMFSYLMPTSEISDLNETIGTCVKVIQLHRGHVFKEFIDFFLENSSLDLRGTNIEVEMILPNGQKEAGEDSGGILRDALSEFWHTFYETCTVGNHIKVPAISHIMTDKHWKACARIIILGYKQERYFPIQLALPFLSSAMDGPGNSHTDSDSLVSTFMEYISDMEKEVFIQASTDFESVNFDDILEACESHDVRHRPTKDNISTILKQVAHKELVQAPAFVAECWHDIFCLDLQPLLPEDLSELLLCLAPTTKKVLQILDVPDDLSNAERETVQYLKKYIKGLSEDMLRNFLRFVTGADLLTVQKISVRLVRIDSEFIRRPIAHTCGCVLELSSNYESFVEFRREFNGILESKIWIMDII</sequence>
<feature type="domain" description="HECT" evidence="2">
    <location>
        <begin position="346"/>
        <end position="650"/>
    </location>
</feature>
<dbReference type="SMART" id="SM00119">
    <property type="entry name" value="HECTc"/>
    <property type="match status" value="1"/>
</dbReference>
<evidence type="ECO:0000313" key="5">
    <source>
        <dbReference type="Proteomes" id="UP001634394"/>
    </source>
</evidence>
<keyword evidence="5" id="KW-1185">Reference proteome</keyword>
<dbReference type="Proteomes" id="UP001634394">
    <property type="component" value="Unassembled WGS sequence"/>
</dbReference>
<keyword evidence="1" id="KW-0833">Ubl conjugation pathway</keyword>
<dbReference type="Pfam" id="PF00632">
    <property type="entry name" value="HECT"/>
    <property type="match status" value="1"/>
</dbReference>
<protein>
    <recommendedName>
        <fullName evidence="2">HECT domain-containing protein</fullName>
    </recommendedName>
</protein>
<dbReference type="InterPro" id="IPR000569">
    <property type="entry name" value="HECT_dom"/>
</dbReference>
<reference evidence="3 5" key="1">
    <citation type="submission" date="2024-11" db="EMBL/GenBank/DDBJ databases">
        <title>Chromosome-level genome assembly of the freshwater bivalve Anodonta woodiana.</title>
        <authorList>
            <person name="Chen X."/>
        </authorList>
    </citation>
    <scope>NUCLEOTIDE SEQUENCE [LARGE SCALE GENOMIC DNA]</scope>
    <source>
        <strain evidence="3">MN2024</strain>
        <tissue evidence="3">Gills</tissue>
    </source>
</reference>
<dbReference type="InterPro" id="IPR035983">
    <property type="entry name" value="Hect_E3_ubiquitin_ligase"/>
</dbReference>
<dbReference type="Gene3D" id="3.30.2410.10">
    <property type="entry name" value="Hect, E3 ligase catalytic domain"/>
    <property type="match status" value="1"/>
</dbReference>
<evidence type="ECO:0000256" key="1">
    <source>
        <dbReference type="ARBA" id="ARBA00022786"/>
    </source>
</evidence>
<name>A0ABD3T530_SINWO</name>
<gene>
    <name evidence="4" type="ORF">ACJMK2_005665</name>
    <name evidence="3" type="ORF">ACJMK2_023683</name>
</gene>
<organism evidence="3 5">
    <name type="scientific">Sinanodonta woodiana</name>
    <name type="common">Chinese pond mussel</name>
    <name type="synonym">Anodonta woodiana</name>
    <dbReference type="NCBI Taxonomy" id="1069815"/>
    <lineage>
        <taxon>Eukaryota</taxon>
        <taxon>Metazoa</taxon>
        <taxon>Spiralia</taxon>
        <taxon>Lophotrochozoa</taxon>
        <taxon>Mollusca</taxon>
        <taxon>Bivalvia</taxon>
        <taxon>Autobranchia</taxon>
        <taxon>Heteroconchia</taxon>
        <taxon>Palaeoheterodonta</taxon>
        <taxon>Unionida</taxon>
        <taxon>Unionoidea</taxon>
        <taxon>Unionidae</taxon>
        <taxon>Unioninae</taxon>
        <taxon>Sinanodonta</taxon>
    </lineage>
</organism>
<comment type="caution">
    <text evidence="3">The sequence shown here is derived from an EMBL/GenBank/DDBJ whole genome shotgun (WGS) entry which is preliminary data.</text>
</comment>
<evidence type="ECO:0000259" key="2">
    <source>
        <dbReference type="SMART" id="SM00119"/>
    </source>
</evidence>
<dbReference type="SUPFAM" id="SSF56204">
    <property type="entry name" value="Hect, E3 ligase catalytic domain"/>
    <property type="match status" value="1"/>
</dbReference>
<dbReference type="EMBL" id="JBJQND010000010">
    <property type="protein sequence ID" value="KAL3863944.1"/>
    <property type="molecule type" value="Genomic_DNA"/>
</dbReference>
<evidence type="ECO:0000313" key="4">
    <source>
        <dbReference type="EMBL" id="KAL3863944.1"/>
    </source>
</evidence>
<accession>A0ABD3T530</accession>
<dbReference type="EMBL" id="JBJQND010000019">
    <property type="protein sequence ID" value="KAL3831999.1"/>
    <property type="molecule type" value="Genomic_DNA"/>
</dbReference>
<evidence type="ECO:0000313" key="3">
    <source>
        <dbReference type="EMBL" id="KAL3831999.1"/>
    </source>
</evidence>
<dbReference type="AlphaFoldDB" id="A0ABD3T530"/>
<proteinExistence type="predicted"/>